<dbReference type="PROSITE" id="PS50110">
    <property type="entry name" value="RESPONSE_REGULATORY"/>
    <property type="match status" value="1"/>
</dbReference>
<dbReference type="PANTHER" id="PTHR43711">
    <property type="entry name" value="TWO-COMPONENT HISTIDINE KINASE"/>
    <property type="match status" value="1"/>
</dbReference>
<evidence type="ECO:0000256" key="8">
    <source>
        <dbReference type="PROSITE-ProRule" id="PRU00169"/>
    </source>
</evidence>
<keyword evidence="14" id="KW-1185">Reference proteome</keyword>
<dbReference type="EMBL" id="JAGEOK010000049">
    <property type="protein sequence ID" value="MBO2444601.1"/>
    <property type="molecule type" value="Genomic_DNA"/>
</dbReference>
<dbReference type="InterPro" id="IPR036890">
    <property type="entry name" value="HATPase_C_sf"/>
</dbReference>
<gene>
    <name evidence="13" type="ORF">J4557_44500</name>
</gene>
<sequence length="577" mass="62050">MIADLLRIEIADEEGVFAVRQAGRRVAGAVGLDPQDQVRVATALSEVGRDLFAHAGRVMVAFLLDQGTRPGLLVELSLRLRPGAESFAPGTAAAARLVDLVAVDDGDDHLLVRIRKDLPASAAPASESALAGLRAQLERLAPVSVLDELRTQNAELVQALEEVRSQREELRALNAELEETNRGVMALYNELSEELEKTNRGVVALYAELEEKSDQLREAGEAKNRFWATVSHELRTPVNGIIGLARLLLDPAADPLTGEQRHQISLIADTSDTLVALVNELLDMAKAERGKLEPNPAPVGVPSLLARLRELLAPMAEESALTLTVDDRLAPPVLVTDEVMLTRILRNLLANALTFTPEGEVRLTVGTAPSHVEFSVADTGVGIAPQEQERVFEEFYQVPGNRRGGTGLGLPYARRLARLLGGELRLESTPGQGTTVTLRLPPHRPLRELALGHVLIVDGEEAARRILRGLVQDAAARVSEASDVRSASAVVASAPPDLVLLDARLCGTGDVPPLDALPDATTVVLLTSVDAATVPGARPERADAELGKDRLGPEMLADAVQRARTRRSRDREDADDR</sequence>
<evidence type="ECO:0000256" key="7">
    <source>
        <dbReference type="ARBA" id="ARBA00023012"/>
    </source>
</evidence>
<evidence type="ECO:0000256" key="6">
    <source>
        <dbReference type="ARBA" id="ARBA00022777"/>
    </source>
</evidence>
<dbReference type="InterPro" id="IPR003594">
    <property type="entry name" value="HATPase_dom"/>
</dbReference>
<dbReference type="Pfam" id="PF00512">
    <property type="entry name" value="HisKA"/>
    <property type="match status" value="1"/>
</dbReference>
<comment type="caution">
    <text evidence="13">The sequence shown here is derived from an EMBL/GenBank/DDBJ whole genome shotgun (WGS) entry which is preliminary data.</text>
</comment>
<evidence type="ECO:0000259" key="12">
    <source>
        <dbReference type="PROSITE" id="PS50110"/>
    </source>
</evidence>
<dbReference type="GO" id="GO:0016301">
    <property type="term" value="F:kinase activity"/>
    <property type="evidence" value="ECO:0007669"/>
    <property type="project" value="UniProtKB-KW"/>
</dbReference>
<dbReference type="InterPro" id="IPR003661">
    <property type="entry name" value="HisK_dim/P_dom"/>
</dbReference>
<evidence type="ECO:0000313" key="14">
    <source>
        <dbReference type="Proteomes" id="UP000666915"/>
    </source>
</evidence>
<dbReference type="InterPro" id="IPR011006">
    <property type="entry name" value="CheY-like_superfamily"/>
</dbReference>
<dbReference type="InterPro" id="IPR004358">
    <property type="entry name" value="Sig_transdc_His_kin-like_C"/>
</dbReference>
<comment type="catalytic activity">
    <reaction evidence="1">
        <text>ATP + protein L-histidine = ADP + protein N-phospho-L-histidine.</text>
        <dbReference type="EC" id="2.7.13.3"/>
    </reaction>
</comment>
<keyword evidence="5" id="KW-0808">Transferase</keyword>
<protein>
    <recommendedName>
        <fullName evidence="3">histidine kinase</fullName>
        <ecNumber evidence="3">2.7.13.3</ecNumber>
    </recommendedName>
</protein>
<feature type="domain" description="Histidine kinase" evidence="11">
    <location>
        <begin position="229"/>
        <end position="444"/>
    </location>
</feature>
<dbReference type="Gene3D" id="1.10.287.130">
    <property type="match status" value="1"/>
</dbReference>
<keyword evidence="7" id="KW-0902">Two-component regulatory system</keyword>
<reference evidence="13 14" key="1">
    <citation type="submission" date="2021-03" db="EMBL/GenBank/DDBJ databases">
        <authorList>
            <person name="Kanchanasin P."/>
            <person name="Saeng-In P."/>
            <person name="Phongsopitanun W."/>
            <person name="Yuki M."/>
            <person name="Kudo T."/>
            <person name="Ohkuma M."/>
            <person name="Tanasupawat S."/>
        </authorList>
    </citation>
    <scope>NUCLEOTIDE SEQUENCE [LARGE SCALE GENOMIC DNA]</scope>
    <source>
        <strain evidence="13 14">L46</strain>
    </source>
</reference>
<evidence type="ECO:0000256" key="1">
    <source>
        <dbReference type="ARBA" id="ARBA00000085"/>
    </source>
</evidence>
<keyword evidence="4 8" id="KW-0597">Phosphoprotein</keyword>
<dbReference type="PRINTS" id="PR00344">
    <property type="entry name" value="BCTRLSENSOR"/>
</dbReference>
<dbReference type="InterPro" id="IPR036097">
    <property type="entry name" value="HisK_dim/P_sf"/>
</dbReference>
<dbReference type="EC" id="2.7.13.3" evidence="3"/>
<dbReference type="SUPFAM" id="SSF47384">
    <property type="entry name" value="Homodimeric domain of signal transducing histidine kinase"/>
    <property type="match status" value="1"/>
</dbReference>
<dbReference type="SUPFAM" id="SSF52172">
    <property type="entry name" value="CheY-like"/>
    <property type="match status" value="1"/>
</dbReference>
<dbReference type="CDD" id="cd00082">
    <property type="entry name" value="HisKA"/>
    <property type="match status" value="1"/>
</dbReference>
<dbReference type="PROSITE" id="PS50109">
    <property type="entry name" value="HIS_KIN"/>
    <property type="match status" value="1"/>
</dbReference>
<feature type="compositionally biased region" description="Basic and acidic residues" evidence="10">
    <location>
        <begin position="538"/>
        <end position="552"/>
    </location>
</feature>
<evidence type="ECO:0000256" key="10">
    <source>
        <dbReference type="SAM" id="MobiDB-lite"/>
    </source>
</evidence>
<name>A0ABS3REJ5_9ACTN</name>
<organism evidence="13 14">
    <name type="scientific">Actinomadura nitritigenes</name>
    <dbReference type="NCBI Taxonomy" id="134602"/>
    <lineage>
        <taxon>Bacteria</taxon>
        <taxon>Bacillati</taxon>
        <taxon>Actinomycetota</taxon>
        <taxon>Actinomycetes</taxon>
        <taxon>Streptosporangiales</taxon>
        <taxon>Thermomonosporaceae</taxon>
        <taxon>Actinomadura</taxon>
    </lineage>
</organism>
<evidence type="ECO:0000256" key="3">
    <source>
        <dbReference type="ARBA" id="ARBA00012438"/>
    </source>
</evidence>
<dbReference type="CDD" id="cd16922">
    <property type="entry name" value="HATPase_EvgS-ArcB-TorS-like"/>
    <property type="match status" value="1"/>
</dbReference>
<feature type="region of interest" description="Disordered" evidence="10">
    <location>
        <begin position="536"/>
        <end position="577"/>
    </location>
</feature>
<dbReference type="InterPro" id="IPR005467">
    <property type="entry name" value="His_kinase_dom"/>
</dbReference>
<dbReference type="InterPro" id="IPR050736">
    <property type="entry name" value="Sensor_HK_Regulatory"/>
</dbReference>
<accession>A0ABS3REJ5</accession>
<evidence type="ECO:0000256" key="9">
    <source>
        <dbReference type="SAM" id="Coils"/>
    </source>
</evidence>
<evidence type="ECO:0000256" key="2">
    <source>
        <dbReference type="ARBA" id="ARBA00004236"/>
    </source>
</evidence>
<keyword evidence="9" id="KW-0175">Coiled coil</keyword>
<dbReference type="Proteomes" id="UP000666915">
    <property type="component" value="Unassembled WGS sequence"/>
</dbReference>
<feature type="modified residue" description="4-aspartylphosphate" evidence="8">
    <location>
        <position position="502"/>
    </location>
</feature>
<dbReference type="SUPFAM" id="SSF55874">
    <property type="entry name" value="ATPase domain of HSP90 chaperone/DNA topoisomerase II/histidine kinase"/>
    <property type="match status" value="1"/>
</dbReference>
<evidence type="ECO:0000313" key="13">
    <source>
        <dbReference type="EMBL" id="MBO2444601.1"/>
    </source>
</evidence>
<evidence type="ECO:0000256" key="5">
    <source>
        <dbReference type="ARBA" id="ARBA00022679"/>
    </source>
</evidence>
<proteinExistence type="predicted"/>
<dbReference type="PANTHER" id="PTHR43711:SF26">
    <property type="entry name" value="SENSOR HISTIDINE KINASE RCSC"/>
    <property type="match status" value="1"/>
</dbReference>
<comment type="subcellular location">
    <subcellularLocation>
        <location evidence="2">Cell membrane</location>
    </subcellularLocation>
</comment>
<dbReference type="SMART" id="SM00388">
    <property type="entry name" value="HisKA"/>
    <property type="match status" value="1"/>
</dbReference>
<dbReference type="InterPro" id="IPR001789">
    <property type="entry name" value="Sig_transdc_resp-reg_receiver"/>
</dbReference>
<dbReference type="Pfam" id="PF02518">
    <property type="entry name" value="HATPase_c"/>
    <property type="match status" value="1"/>
</dbReference>
<evidence type="ECO:0000256" key="4">
    <source>
        <dbReference type="ARBA" id="ARBA00022553"/>
    </source>
</evidence>
<feature type="coiled-coil region" evidence="9">
    <location>
        <begin position="146"/>
        <end position="212"/>
    </location>
</feature>
<dbReference type="SMART" id="SM00387">
    <property type="entry name" value="HATPase_c"/>
    <property type="match status" value="1"/>
</dbReference>
<keyword evidence="6 13" id="KW-0418">Kinase</keyword>
<dbReference type="RefSeq" id="WP_208273193.1">
    <property type="nucleotide sequence ID" value="NZ_BAAAGM010000005.1"/>
</dbReference>
<evidence type="ECO:0000259" key="11">
    <source>
        <dbReference type="PROSITE" id="PS50109"/>
    </source>
</evidence>
<feature type="domain" description="Response regulatory" evidence="12">
    <location>
        <begin position="453"/>
        <end position="563"/>
    </location>
</feature>
<dbReference type="Gene3D" id="3.30.565.10">
    <property type="entry name" value="Histidine kinase-like ATPase, C-terminal domain"/>
    <property type="match status" value="1"/>
</dbReference>
<dbReference type="Gene3D" id="3.40.50.2300">
    <property type="match status" value="1"/>
</dbReference>